<protein>
    <submittedName>
        <fullName evidence="1">Uncharacterized protein</fullName>
    </submittedName>
</protein>
<gene>
    <name evidence="1" type="ORF">AS156_17895</name>
</gene>
<accession>A0A109JHE0</accession>
<organism evidence="1 2">
    <name type="scientific">Bradyrhizobium macuxiense</name>
    <dbReference type="NCBI Taxonomy" id="1755647"/>
    <lineage>
        <taxon>Bacteria</taxon>
        <taxon>Pseudomonadati</taxon>
        <taxon>Pseudomonadota</taxon>
        <taxon>Alphaproteobacteria</taxon>
        <taxon>Hyphomicrobiales</taxon>
        <taxon>Nitrobacteraceae</taxon>
        <taxon>Bradyrhizobium</taxon>
    </lineage>
</organism>
<comment type="caution">
    <text evidence="1">The sequence shown here is derived from an EMBL/GenBank/DDBJ whole genome shotgun (WGS) entry which is preliminary data.</text>
</comment>
<proteinExistence type="predicted"/>
<dbReference type="Gene3D" id="3.30.360.10">
    <property type="entry name" value="Dihydrodipicolinate Reductase, domain 2"/>
    <property type="match status" value="1"/>
</dbReference>
<name>A0A109JHE0_9BRAD</name>
<keyword evidence="2" id="KW-1185">Reference proteome</keyword>
<evidence type="ECO:0000313" key="2">
    <source>
        <dbReference type="Proteomes" id="UP000057737"/>
    </source>
</evidence>
<dbReference type="AlphaFoldDB" id="A0A109JHE0"/>
<evidence type="ECO:0000313" key="1">
    <source>
        <dbReference type="EMBL" id="KWV48865.1"/>
    </source>
</evidence>
<dbReference type="EMBL" id="LNCU01000106">
    <property type="protein sequence ID" value="KWV48865.1"/>
    <property type="molecule type" value="Genomic_DNA"/>
</dbReference>
<reference evidence="1 2" key="1">
    <citation type="submission" date="2015-11" db="EMBL/GenBank/DDBJ databases">
        <title>Draft Genome Sequence of the Strain BR 10303 (Bradyrhizobium sp.) isolated from nodules of Centrolobium paraense.</title>
        <authorList>
            <person name="Zelli J.E."/>
            <person name="Simoes-Araujo J.L."/>
            <person name="Barauna A.C."/>
            <person name="Silva K."/>
        </authorList>
    </citation>
    <scope>NUCLEOTIDE SEQUENCE [LARGE SCALE GENOMIC DNA]</scope>
    <source>
        <strain evidence="1 2">BR 10303</strain>
    </source>
</reference>
<sequence length="113" mass="11893">MVEVGKAGMGVSCCRSQLAQRPYHAPCGCPNLRRLTAREAGPPPLDSAMLAVEFVNGVSATLATVRATPFYWRVHVFGTKGSAEVLDGATMVLRKSIGPPGGMPVTRQVTSHG</sequence>
<dbReference type="SUPFAM" id="SSF55347">
    <property type="entry name" value="Glyceraldehyde-3-phosphate dehydrogenase-like, C-terminal domain"/>
    <property type="match status" value="1"/>
</dbReference>
<dbReference type="Proteomes" id="UP000057737">
    <property type="component" value="Unassembled WGS sequence"/>
</dbReference>